<dbReference type="InterPro" id="IPR029039">
    <property type="entry name" value="Flavoprotein-like_sf"/>
</dbReference>
<dbReference type="RefSeq" id="WP_326506172.1">
    <property type="nucleotide sequence ID" value="NZ_JAWIIV010000006.1"/>
</dbReference>
<keyword evidence="1" id="KW-0560">Oxidoreductase</keyword>
<organism evidence="3 4">
    <name type="scientific">Noviherbaspirillum album</name>
    <dbReference type="NCBI Taxonomy" id="3080276"/>
    <lineage>
        <taxon>Bacteria</taxon>
        <taxon>Pseudomonadati</taxon>
        <taxon>Pseudomonadota</taxon>
        <taxon>Betaproteobacteria</taxon>
        <taxon>Burkholderiales</taxon>
        <taxon>Oxalobacteraceae</taxon>
        <taxon>Noviherbaspirillum</taxon>
    </lineage>
</organism>
<reference evidence="3 4" key="1">
    <citation type="submission" date="2023-10" db="EMBL/GenBank/DDBJ databases">
        <title>Noviherbaspirillum sp. CPCC 100848 genome assembly.</title>
        <authorList>
            <person name="Li X.Y."/>
            <person name="Fang X.M."/>
        </authorList>
    </citation>
    <scope>NUCLEOTIDE SEQUENCE [LARGE SCALE GENOMIC DNA]</scope>
    <source>
        <strain evidence="3 4">CPCC 100848</strain>
    </source>
</reference>
<gene>
    <name evidence="3" type="ORF">RY831_09875</name>
</gene>
<dbReference type="InterPro" id="IPR003680">
    <property type="entry name" value="Flavodoxin_fold"/>
</dbReference>
<evidence type="ECO:0000259" key="2">
    <source>
        <dbReference type="Pfam" id="PF02525"/>
    </source>
</evidence>
<sequence length="209" mass="24009">MPTQMTSPPSILIVYAHPASHLSHINRRMLDHVRDLPNVRVHDLYQAYPDFYIDVAREQALLADSDLIVLQHPVQWYSMPSLLKEWIDVVFEHGWAYGREGRALRGKDLWLVASTGSPESAYRPDGIHRRHFSDFLPPYEQTAHLCGMRWLPPLIVHGYRKADAAEIEPAAVEYRERLVNYPAWSKAVPTGFDTDPIAPELQPDDPHDE</sequence>
<dbReference type="SUPFAM" id="SSF52218">
    <property type="entry name" value="Flavoproteins"/>
    <property type="match status" value="1"/>
</dbReference>
<feature type="domain" description="Flavodoxin-like fold" evidence="2">
    <location>
        <begin position="10"/>
        <end position="178"/>
    </location>
</feature>
<evidence type="ECO:0000313" key="3">
    <source>
        <dbReference type="EMBL" id="MEC4719459.1"/>
    </source>
</evidence>
<dbReference type="Proteomes" id="UP001352263">
    <property type="component" value="Unassembled WGS sequence"/>
</dbReference>
<evidence type="ECO:0000313" key="4">
    <source>
        <dbReference type="Proteomes" id="UP001352263"/>
    </source>
</evidence>
<dbReference type="EMBL" id="JAWIIV010000006">
    <property type="protein sequence ID" value="MEC4719459.1"/>
    <property type="molecule type" value="Genomic_DNA"/>
</dbReference>
<accession>A0ABU6J8F2</accession>
<evidence type="ECO:0000256" key="1">
    <source>
        <dbReference type="ARBA" id="ARBA00023002"/>
    </source>
</evidence>
<protein>
    <submittedName>
        <fullName evidence="3">NAD(P)H-dependent oxidoreductase</fullName>
    </submittedName>
</protein>
<proteinExistence type="predicted"/>
<dbReference type="PANTHER" id="PTHR47307">
    <property type="entry name" value="GLUTATHIONE-REGULATED POTASSIUM-EFFLUX SYSTEM ANCILLARY PROTEIN KEFG"/>
    <property type="match status" value="1"/>
</dbReference>
<comment type="caution">
    <text evidence="3">The sequence shown here is derived from an EMBL/GenBank/DDBJ whole genome shotgun (WGS) entry which is preliminary data.</text>
</comment>
<dbReference type="InterPro" id="IPR046980">
    <property type="entry name" value="KefG/KefF"/>
</dbReference>
<name>A0ABU6J8F2_9BURK</name>
<keyword evidence="4" id="KW-1185">Reference proteome</keyword>
<dbReference type="PANTHER" id="PTHR47307:SF2">
    <property type="entry name" value="GLUTATHIONE-REGULATED POTASSIUM-EFFLUX SYSTEM ANCILLARY PROTEIN KEFF"/>
    <property type="match status" value="1"/>
</dbReference>
<dbReference type="Pfam" id="PF02525">
    <property type="entry name" value="Flavodoxin_2"/>
    <property type="match status" value="1"/>
</dbReference>
<dbReference type="Gene3D" id="3.40.50.360">
    <property type="match status" value="1"/>
</dbReference>